<dbReference type="InterPro" id="IPR001680">
    <property type="entry name" value="WD40_rpt"/>
</dbReference>
<dbReference type="PANTHER" id="PTHR47232:SF1">
    <property type="entry name" value="TRANSDUCIN FAMILY PROTEIN _ WD-40 REPEAT FAMILY PROTEIN"/>
    <property type="match status" value="1"/>
</dbReference>
<dbReference type="Proteomes" id="UP001237642">
    <property type="component" value="Unassembled WGS sequence"/>
</dbReference>
<keyword evidence="4" id="KW-1185">Reference proteome</keyword>
<feature type="region of interest" description="Disordered" evidence="2">
    <location>
        <begin position="62"/>
        <end position="81"/>
    </location>
</feature>
<feature type="region of interest" description="Disordered" evidence="2">
    <location>
        <begin position="165"/>
        <end position="186"/>
    </location>
</feature>
<feature type="region of interest" description="Disordered" evidence="2">
    <location>
        <begin position="1"/>
        <end position="23"/>
    </location>
</feature>
<dbReference type="Pfam" id="PF00400">
    <property type="entry name" value="WD40"/>
    <property type="match status" value="2"/>
</dbReference>
<feature type="compositionally biased region" description="Basic residues" evidence="2">
    <location>
        <begin position="1"/>
        <end position="10"/>
    </location>
</feature>
<dbReference type="GO" id="GO:1990904">
    <property type="term" value="C:ribonucleoprotein complex"/>
    <property type="evidence" value="ECO:0007669"/>
    <property type="project" value="UniProtKB-KW"/>
</dbReference>
<dbReference type="PANTHER" id="PTHR47232">
    <property type="entry name" value="TRANSDUCIN FAMILY PROTEIN / WD-40 REPEAT FAMILY PROTEIN"/>
    <property type="match status" value="1"/>
</dbReference>
<dbReference type="InterPro" id="IPR036322">
    <property type="entry name" value="WD40_repeat_dom_sf"/>
</dbReference>
<dbReference type="InterPro" id="IPR015943">
    <property type="entry name" value="WD40/YVTN_repeat-like_dom_sf"/>
</dbReference>
<dbReference type="Gene3D" id="2.130.10.10">
    <property type="entry name" value="YVTN repeat-like/Quinoprotein amine dehydrogenase"/>
    <property type="match status" value="2"/>
</dbReference>
<evidence type="ECO:0000313" key="4">
    <source>
        <dbReference type="Proteomes" id="UP001237642"/>
    </source>
</evidence>
<evidence type="ECO:0000256" key="1">
    <source>
        <dbReference type="PROSITE-ProRule" id="PRU00221"/>
    </source>
</evidence>
<proteinExistence type="predicted"/>
<organism evidence="3 4">
    <name type="scientific">Heracleum sosnowskyi</name>
    <dbReference type="NCBI Taxonomy" id="360622"/>
    <lineage>
        <taxon>Eukaryota</taxon>
        <taxon>Viridiplantae</taxon>
        <taxon>Streptophyta</taxon>
        <taxon>Embryophyta</taxon>
        <taxon>Tracheophyta</taxon>
        <taxon>Spermatophyta</taxon>
        <taxon>Magnoliopsida</taxon>
        <taxon>eudicotyledons</taxon>
        <taxon>Gunneridae</taxon>
        <taxon>Pentapetalae</taxon>
        <taxon>asterids</taxon>
        <taxon>campanulids</taxon>
        <taxon>Apiales</taxon>
        <taxon>Apiaceae</taxon>
        <taxon>Apioideae</taxon>
        <taxon>apioid superclade</taxon>
        <taxon>Tordylieae</taxon>
        <taxon>Tordyliinae</taxon>
        <taxon>Heracleum</taxon>
    </lineage>
</organism>
<keyword evidence="3" id="KW-0687">Ribonucleoprotein</keyword>
<dbReference type="SUPFAM" id="SSF50978">
    <property type="entry name" value="WD40 repeat-like"/>
    <property type="match status" value="1"/>
</dbReference>
<dbReference type="SMART" id="SM00320">
    <property type="entry name" value="WD40"/>
    <property type="match status" value="5"/>
</dbReference>
<gene>
    <name evidence="3" type="ORF">POM88_051271</name>
</gene>
<dbReference type="PROSITE" id="PS50082">
    <property type="entry name" value="WD_REPEATS_2"/>
    <property type="match status" value="1"/>
</dbReference>
<sequence>MDSLPRKKVKMTAEEESGDSGDVKIDINEQEQVLLALIEHRTKEVERNKWRVSHYTAELEQSQRKLEESKNQLSRLRGQSRENSDVVKVKIKVEEGSTPCQYIPQSPEYQSKSILEPLQDSVKSSKKSQLDVKGVPSCTLLQSSKRSSENKPKHRPEVVIPVLSSVTSQPSKSHMGIKASNGLDSTPVHANSTAKVSGVDPSKISSGQELVDIQSKGTKRKIVQKEHQDLISLIAGSSSVRKLQYQTNGILPSQHKRKLRSLALCPTNNQLFATSALDGVVNLWQLQAKGTSANCLSSTDCLSVKGRRWPEDIAWHPQRKCLVSVFSADGGDSQVAVLDLNKGKEKGRVNFLEDKPHIKGIINNIVFMPWEDTCFVTAGTDHAVVLWTENNGIKDWEFKTLHRNLHSSAVMGVAGLQHKKVVLSAGLDKKITGFDVEAGRADYKHQIESKCMSILPNPCDFNLYMIQTGIIGEQLRLYDYRVRQTELHTFGWEQETSESQSSLINQAWSPDGLYITSGSVDPMIHIFDIRYNANKPTQSIRAHQKRVFKAVWHSTFPLLISISSDLNIGLHKIT</sequence>
<accession>A0AAD8H1N6</accession>
<comment type="caution">
    <text evidence="3">The sequence shown here is derived from an EMBL/GenBank/DDBJ whole genome shotgun (WGS) entry which is preliminary data.</text>
</comment>
<dbReference type="EMBL" id="JAUIZM010000011">
    <property type="protein sequence ID" value="KAK1358015.1"/>
    <property type="molecule type" value="Genomic_DNA"/>
</dbReference>
<evidence type="ECO:0000256" key="2">
    <source>
        <dbReference type="SAM" id="MobiDB-lite"/>
    </source>
</evidence>
<dbReference type="AlphaFoldDB" id="A0AAD8H1N6"/>
<keyword evidence="1" id="KW-0853">WD repeat</keyword>
<name>A0AAD8H1N6_9APIA</name>
<reference evidence="3" key="1">
    <citation type="submission" date="2023-02" db="EMBL/GenBank/DDBJ databases">
        <title>Genome of toxic invasive species Heracleum sosnowskyi carries increased number of genes despite the absence of recent whole-genome duplications.</title>
        <authorList>
            <person name="Schelkunov M."/>
            <person name="Shtratnikova V."/>
            <person name="Makarenko M."/>
            <person name="Klepikova A."/>
            <person name="Omelchenko D."/>
            <person name="Novikova G."/>
            <person name="Obukhova E."/>
            <person name="Bogdanov V."/>
            <person name="Penin A."/>
            <person name="Logacheva M."/>
        </authorList>
    </citation>
    <scope>NUCLEOTIDE SEQUENCE</scope>
    <source>
        <strain evidence="3">Hsosn_3</strain>
        <tissue evidence="3">Leaf</tissue>
    </source>
</reference>
<protein>
    <submittedName>
        <fullName evidence="3">U5 small nuclear ribonucleoprotein 40 kDa protein</fullName>
    </submittedName>
</protein>
<feature type="repeat" description="WD" evidence="1">
    <location>
        <begin position="252"/>
        <end position="294"/>
    </location>
</feature>
<evidence type="ECO:0000313" key="3">
    <source>
        <dbReference type="EMBL" id="KAK1358015.1"/>
    </source>
</evidence>
<reference evidence="3" key="2">
    <citation type="submission" date="2023-05" db="EMBL/GenBank/DDBJ databases">
        <authorList>
            <person name="Schelkunov M.I."/>
        </authorList>
    </citation>
    <scope>NUCLEOTIDE SEQUENCE</scope>
    <source>
        <strain evidence="3">Hsosn_3</strain>
        <tissue evidence="3">Leaf</tissue>
    </source>
</reference>